<evidence type="ECO:0000256" key="1">
    <source>
        <dbReference type="ARBA" id="ARBA00022676"/>
    </source>
</evidence>
<keyword evidence="2 4" id="KW-0808">Transferase</keyword>
<dbReference type="Pfam" id="PF13439">
    <property type="entry name" value="Glyco_transf_4"/>
    <property type="match status" value="1"/>
</dbReference>
<dbReference type="InterPro" id="IPR028098">
    <property type="entry name" value="Glyco_trans_4-like_N"/>
</dbReference>
<dbReference type="STRING" id="384616.Pisl_0141"/>
<dbReference type="eggNOG" id="arCOG01418">
    <property type="taxonomic scope" value="Archaea"/>
</dbReference>
<protein>
    <submittedName>
        <fullName evidence="4">Glycosyl transferase, group 1</fullName>
    </submittedName>
</protein>
<dbReference type="HOGENOM" id="CLU_711016_0_0_2"/>
<organism evidence="4 5">
    <name type="scientific">Pyrobaculum islandicum (strain DSM 4184 / JCM 9189 / GEO3)</name>
    <dbReference type="NCBI Taxonomy" id="384616"/>
    <lineage>
        <taxon>Archaea</taxon>
        <taxon>Thermoproteota</taxon>
        <taxon>Thermoprotei</taxon>
        <taxon>Thermoproteales</taxon>
        <taxon>Thermoproteaceae</taxon>
        <taxon>Pyrobaculum</taxon>
    </lineage>
</organism>
<keyword evidence="1" id="KW-0328">Glycosyltransferase</keyword>
<evidence type="ECO:0000313" key="4">
    <source>
        <dbReference type="EMBL" id="ABL87324.1"/>
    </source>
</evidence>
<dbReference type="CDD" id="cd03801">
    <property type="entry name" value="GT4_PimA-like"/>
    <property type="match status" value="1"/>
</dbReference>
<evidence type="ECO:0000313" key="5">
    <source>
        <dbReference type="Proteomes" id="UP000002595"/>
    </source>
</evidence>
<dbReference type="EMBL" id="CP000504">
    <property type="protein sequence ID" value="ABL87324.1"/>
    <property type="molecule type" value="Genomic_DNA"/>
</dbReference>
<dbReference type="GO" id="GO:0016757">
    <property type="term" value="F:glycosyltransferase activity"/>
    <property type="evidence" value="ECO:0007669"/>
    <property type="project" value="UniProtKB-KW"/>
</dbReference>
<accession>A1RQU2</accession>
<sequence length="374" mass="40838">MKVAIFSESLWPLGEGGAELATYLYARLLTKLGVKIRVYVRRGGARWEGLEVVELGGAGTRKFHAPPLGARRALEWCDVAYFASAYWELVPLAKRMGKRTVVHIHSYDPACPVGTLFNTPAGSVCRPEMRRCWGCIYLQERSLGRPFWRAVASQVLNGLSSPLFTKAVRSTDALVFVSEAQRRLFAEHFGDMPKSHVVYNPAPPLPHLPPGGRAVGYFGGLSPWKGVYVLLRAWARLGGRARLYMTRASALRNRPPGVVVLGDLTPGELEEVHKAVSVVAVPSLWWEPFGYAALEGLVRGRIVVASDVGGLPEVVGGAPGARLVPPGDVEALAEALEWALGVDVAELGVRNREYALRKFDGVRLAERLLKVLEG</sequence>
<name>A1RQU2_PYRIL</name>
<dbReference type="Proteomes" id="UP000002595">
    <property type="component" value="Chromosome"/>
</dbReference>
<dbReference type="Gene3D" id="3.40.50.2000">
    <property type="entry name" value="Glycogen Phosphorylase B"/>
    <property type="match status" value="2"/>
</dbReference>
<evidence type="ECO:0000259" key="3">
    <source>
        <dbReference type="Pfam" id="PF13439"/>
    </source>
</evidence>
<proteinExistence type="predicted"/>
<dbReference type="CAZy" id="GT4">
    <property type="family name" value="Glycosyltransferase Family 4"/>
</dbReference>
<dbReference type="KEGG" id="pis:Pisl_0141"/>
<feature type="domain" description="Glycosyltransferase subfamily 4-like N-terminal" evidence="3">
    <location>
        <begin position="16"/>
        <end position="201"/>
    </location>
</feature>
<dbReference type="RefSeq" id="WP_011761901.1">
    <property type="nucleotide sequence ID" value="NC_008701.1"/>
</dbReference>
<dbReference type="AlphaFoldDB" id="A1RQU2"/>
<dbReference type="GeneID" id="4617633"/>
<keyword evidence="5" id="KW-1185">Reference proteome</keyword>
<dbReference type="PANTHER" id="PTHR12526:SF510">
    <property type="entry name" value="D-INOSITOL 3-PHOSPHATE GLYCOSYLTRANSFERASE"/>
    <property type="match status" value="1"/>
</dbReference>
<dbReference type="OrthoDB" id="132546at2157"/>
<reference evidence="4" key="1">
    <citation type="submission" date="2006-12" db="EMBL/GenBank/DDBJ databases">
        <title>Complete sequence of Pyrobaculum islandicum DSM 4184.</title>
        <authorList>
            <person name="Copeland A."/>
            <person name="Lucas S."/>
            <person name="Lapidus A."/>
            <person name="Barry K."/>
            <person name="Detter J.C."/>
            <person name="Glavina del Rio T."/>
            <person name="Dalin E."/>
            <person name="Tice H."/>
            <person name="Pitluck S."/>
            <person name="Meincke L."/>
            <person name="Brettin T."/>
            <person name="Bruce D."/>
            <person name="Han C."/>
            <person name="Tapia R."/>
            <person name="Gilna P."/>
            <person name="Schmutz J."/>
            <person name="Larimer F."/>
            <person name="Land M."/>
            <person name="Hauser L."/>
            <person name="Kyrpides N."/>
            <person name="Mikhailova N."/>
            <person name="Cozen A.E."/>
            <person name="Fitz-Gibbon S.T."/>
            <person name="House C.H."/>
            <person name="Saltikov C."/>
            <person name="Lowe T."/>
            <person name="Richardson P."/>
        </authorList>
    </citation>
    <scope>NUCLEOTIDE SEQUENCE [LARGE SCALE GENOMIC DNA]</scope>
    <source>
        <strain evidence="4">DSM 4184</strain>
    </source>
</reference>
<dbReference type="PANTHER" id="PTHR12526">
    <property type="entry name" value="GLYCOSYLTRANSFERASE"/>
    <property type="match status" value="1"/>
</dbReference>
<evidence type="ECO:0000256" key="2">
    <source>
        <dbReference type="ARBA" id="ARBA00022679"/>
    </source>
</evidence>
<gene>
    <name evidence="4" type="ordered locus">Pisl_0141</name>
</gene>
<dbReference type="Pfam" id="PF13692">
    <property type="entry name" value="Glyco_trans_1_4"/>
    <property type="match status" value="1"/>
</dbReference>
<dbReference type="SUPFAM" id="SSF53756">
    <property type="entry name" value="UDP-Glycosyltransferase/glycogen phosphorylase"/>
    <property type="match status" value="1"/>
</dbReference>